<gene>
    <name evidence="1" type="ORF">UH38_21750</name>
</gene>
<keyword evidence="2" id="KW-1185">Reference proteome</keyword>
<reference evidence="1 2" key="1">
    <citation type="submission" date="2015-02" db="EMBL/GenBank/DDBJ databases">
        <title>Draft genome of a novel marine cyanobacterium (Chroococcales) isolated from South Atlantic Ocean.</title>
        <authorList>
            <person name="Rigonato J."/>
            <person name="Alvarenga D.O."/>
            <person name="Branco L.H."/>
            <person name="Varani A.M."/>
            <person name="Brandini F.P."/>
            <person name="Fiore M.F."/>
        </authorList>
    </citation>
    <scope>NUCLEOTIDE SEQUENCE [LARGE SCALE GENOMIC DNA]</scope>
    <source>
        <strain evidence="1 2">CENA595</strain>
    </source>
</reference>
<dbReference type="AlphaFoldDB" id="A0A0D8ZRD6"/>
<comment type="caution">
    <text evidence="1">The sequence shown here is derived from an EMBL/GenBank/DDBJ whole genome shotgun (WGS) entry which is preliminary data.</text>
</comment>
<dbReference type="EMBL" id="JYON01000034">
    <property type="protein sequence ID" value="KJH69751.1"/>
    <property type="molecule type" value="Genomic_DNA"/>
</dbReference>
<evidence type="ECO:0000313" key="2">
    <source>
        <dbReference type="Proteomes" id="UP000032452"/>
    </source>
</evidence>
<accession>A0A0D8ZRD6</accession>
<proteinExistence type="predicted"/>
<dbReference type="Proteomes" id="UP000032452">
    <property type="component" value="Unassembled WGS sequence"/>
</dbReference>
<name>A0A0D8ZRD6_9CYAN</name>
<evidence type="ECO:0000313" key="1">
    <source>
        <dbReference type="EMBL" id="KJH69751.1"/>
    </source>
</evidence>
<organism evidence="1 2">
    <name type="scientific">Aliterella atlantica CENA595</name>
    <dbReference type="NCBI Taxonomy" id="1618023"/>
    <lineage>
        <taxon>Bacteria</taxon>
        <taxon>Bacillati</taxon>
        <taxon>Cyanobacteriota</taxon>
        <taxon>Cyanophyceae</taxon>
        <taxon>Chroococcidiopsidales</taxon>
        <taxon>Aliterellaceae</taxon>
        <taxon>Aliterella</taxon>
    </lineage>
</organism>
<sequence length="79" mass="8976">MAMIIISDSILVEPKSARDNQLEHICSRCTQEICNQINLLSAGKEISTPQQIVYCYQQVSFEDSPELEQLSYEIKQGLL</sequence>
<protein>
    <submittedName>
        <fullName evidence="1">Uncharacterized protein</fullName>
    </submittedName>
</protein>